<dbReference type="RefSeq" id="WP_106647692.1">
    <property type="nucleotide sequence ID" value="NZ_BMGO01000001.1"/>
</dbReference>
<dbReference type="InterPro" id="IPR041489">
    <property type="entry name" value="PDZ_6"/>
</dbReference>
<protein>
    <submittedName>
        <fullName evidence="1">Signaling protein</fullName>
    </submittedName>
</protein>
<dbReference type="Pfam" id="PF17820">
    <property type="entry name" value="PDZ_6"/>
    <property type="match status" value="1"/>
</dbReference>
<dbReference type="KEGG" id="kpd:CW740_11835"/>
<dbReference type="EMBL" id="CP025120">
    <property type="protein sequence ID" value="AUD79903.1"/>
    <property type="molecule type" value="Genomic_DNA"/>
</dbReference>
<dbReference type="PROSITE" id="PS50106">
    <property type="entry name" value="PDZ"/>
    <property type="match status" value="1"/>
</dbReference>
<dbReference type="Proteomes" id="UP000232693">
    <property type="component" value="Chromosome"/>
</dbReference>
<dbReference type="InterPro" id="IPR036034">
    <property type="entry name" value="PDZ_sf"/>
</dbReference>
<sequence>MKKIIVCVLLCLSFTVHADEKGSIGFSAKVGVDGFFNPEITSFEIEEVHADSPAEKAGLNAGDQVIAIGDCVIPGCDTDDVQDYMDKNAGEELKLKVKTQDGEEKEIVIIVGPAVKEA</sequence>
<reference evidence="1 2" key="1">
    <citation type="submission" date="2017-12" db="EMBL/GenBank/DDBJ databases">
        <title>Kangiella profundi FT102 completed genome.</title>
        <authorList>
            <person name="Xu J."/>
            <person name="Wang J."/>
            <person name="Lu Y."/>
        </authorList>
    </citation>
    <scope>NUCLEOTIDE SEQUENCE [LARGE SCALE GENOMIC DNA]</scope>
    <source>
        <strain evidence="1 2">FT102</strain>
    </source>
</reference>
<organism evidence="1 2">
    <name type="scientific">Kangiella profundi</name>
    <dbReference type="NCBI Taxonomy" id="1561924"/>
    <lineage>
        <taxon>Bacteria</taxon>
        <taxon>Pseudomonadati</taxon>
        <taxon>Pseudomonadota</taxon>
        <taxon>Gammaproteobacteria</taxon>
        <taxon>Kangiellales</taxon>
        <taxon>Kangiellaceae</taxon>
        <taxon>Kangiella</taxon>
    </lineage>
</organism>
<proteinExistence type="predicted"/>
<keyword evidence="2" id="KW-1185">Reference proteome</keyword>
<accession>A0A2K9AU11</accession>
<dbReference type="InterPro" id="IPR001478">
    <property type="entry name" value="PDZ"/>
</dbReference>
<evidence type="ECO:0000313" key="1">
    <source>
        <dbReference type="EMBL" id="AUD79903.1"/>
    </source>
</evidence>
<dbReference type="Gene3D" id="2.30.42.10">
    <property type="match status" value="1"/>
</dbReference>
<dbReference type="AlphaFoldDB" id="A0A2K9AU11"/>
<evidence type="ECO:0000313" key="2">
    <source>
        <dbReference type="Proteomes" id="UP000232693"/>
    </source>
</evidence>
<dbReference type="OrthoDB" id="6296266at2"/>
<dbReference type="SMART" id="SM00228">
    <property type="entry name" value="PDZ"/>
    <property type="match status" value="1"/>
</dbReference>
<dbReference type="SUPFAM" id="SSF50156">
    <property type="entry name" value="PDZ domain-like"/>
    <property type="match status" value="1"/>
</dbReference>
<gene>
    <name evidence="1" type="ORF">CW740_11835</name>
</gene>
<name>A0A2K9AU11_9GAMM</name>